<gene>
    <name evidence="2" type="ORF">LX92_00674</name>
</gene>
<dbReference type="EMBL" id="QGGQ01000001">
    <property type="protein sequence ID" value="PWK25930.1"/>
    <property type="molecule type" value="Genomic_DNA"/>
</dbReference>
<reference evidence="2 3" key="1">
    <citation type="submission" date="2018-05" db="EMBL/GenBank/DDBJ databases">
        <title>Genomic Encyclopedia of Archaeal and Bacterial Type Strains, Phase II (KMG-II): from individual species to whole genera.</title>
        <authorList>
            <person name="Goeker M."/>
        </authorList>
    </citation>
    <scope>NUCLEOTIDE SEQUENCE [LARGE SCALE GENOMIC DNA]</scope>
    <source>
        <strain evidence="2 3">DSM 23514</strain>
    </source>
</reference>
<dbReference type="InterPro" id="IPR013783">
    <property type="entry name" value="Ig-like_fold"/>
</dbReference>
<feature type="chain" id="PRO_5016437107" description="Fibronectin type-III domain-containing protein" evidence="1">
    <location>
        <begin position="25"/>
        <end position="234"/>
    </location>
</feature>
<evidence type="ECO:0008006" key="4">
    <source>
        <dbReference type="Google" id="ProtNLM"/>
    </source>
</evidence>
<comment type="caution">
    <text evidence="2">The sequence shown here is derived from an EMBL/GenBank/DDBJ whole genome shotgun (WGS) entry which is preliminary data.</text>
</comment>
<dbReference type="Gene3D" id="2.60.40.10">
    <property type="entry name" value="Immunoglobulins"/>
    <property type="match status" value="1"/>
</dbReference>
<dbReference type="AlphaFoldDB" id="A0A316ES32"/>
<dbReference type="PROSITE" id="PS51257">
    <property type="entry name" value="PROKAR_LIPOPROTEIN"/>
    <property type="match status" value="1"/>
</dbReference>
<feature type="signal peptide" evidence="1">
    <location>
        <begin position="1"/>
        <end position="24"/>
    </location>
</feature>
<accession>A0A316ES32</accession>
<sequence>MMKTVKYTLSILLIGILISCGGGGDDDNPDPVMITPPDAATLVFPENNTECLEGTNISDTESSVTFLWNASDHTDSYTVNLRNLNTNTSQTLSASTNELEITLLRGTPYSWTVTSKANDTDETAESALWKFYNAGPAVENYAPFPADVEFPTMGSSINAGNMTLSWTGSDVDNDIVSYDIFIDESNPPSTLFGNTTSNGIAFEAVSGKVYYWKVVTNDTAGNTSTSEIFQFKVN</sequence>
<keyword evidence="1" id="KW-0732">Signal</keyword>
<organism evidence="2 3">
    <name type="scientific">Maribacter polysiphoniae</name>
    <dbReference type="NCBI Taxonomy" id="429344"/>
    <lineage>
        <taxon>Bacteria</taxon>
        <taxon>Pseudomonadati</taxon>
        <taxon>Bacteroidota</taxon>
        <taxon>Flavobacteriia</taxon>
        <taxon>Flavobacteriales</taxon>
        <taxon>Flavobacteriaceae</taxon>
        <taxon>Maribacter</taxon>
    </lineage>
</organism>
<protein>
    <recommendedName>
        <fullName evidence="4">Fibronectin type-III domain-containing protein</fullName>
    </recommendedName>
</protein>
<evidence type="ECO:0000313" key="2">
    <source>
        <dbReference type="EMBL" id="PWK25930.1"/>
    </source>
</evidence>
<evidence type="ECO:0000313" key="3">
    <source>
        <dbReference type="Proteomes" id="UP000245667"/>
    </source>
</evidence>
<name>A0A316ES32_9FLAO</name>
<proteinExistence type="predicted"/>
<dbReference type="SUPFAM" id="SSF49265">
    <property type="entry name" value="Fibronectin type III"/>
    <property type="match status" value="1"/>
</dbReference>
<dbReference type="InterPro" id="IPR036116">
    <property type="entry name" value="FN3_sf"/>
</dbReference>
<dbReference type="Proteomes" id="UP000245667">
    <property type="component" value="Unassembled WGS sequence"/>
</dbReference>
<evidence type="ECO:0000256" key="1">
    <source>
        <dbReference type="SAM" id="SignalP"/>
    </source>
</evidence>
<dbReference type="RefSeq" id="WP_223308319.1">
    <property type="nucleotide sequence ID" value="NZ_JACWLN010000002.1"/>
</dbReference>